<evidence type="ECO:0000313" key="1">
    <source>
        <dbReference type="EMBL" id="KAJ7993929.1"/>
    </source>
</evidence>
<evidence type="ECO:0000313" key="2">
    <source>
        <dbReference type="Proteomes" id="UP001157502"/>
    </source>
</evidence>
<keyword evidence="2" id="KW-1185">Reference proteome</keyword>
<feature type="non-terminal residue" evidence="1">
    <location>
        <position position="56"/>
    </location>
</feature>
<gene>
    <name evidence="1" type="ORF">DPEC_G00259780</name>
</gene>
<sequence>MLIIGILSWLQQQHKKSTHPSQELMRSYQRCHTTPREQRGSHGSGAEPAEGGEGQP</sequence>
<organism evidence="1 2">
    <name type="scientific">Dallia pectoralis</name>
    <name type="common">Alaska blackfish</name>
    <dbReference type="NCBI Taxonomy" id="75939"/>
    <lineage>
        <taxon>Eukaryota</taxon>
        <taxon>Metazoa</taxon>
        <taxon>Chordata</taxon>
        <taxon>Craniata</taxon>
        <taxon>Vertebrata</taxon>
        <taxon>Euteleostomi</taxon>
        <taxon>Actinopterygii</taxon>
        <taxon>Neopterygii</taxon>
        <taxon>Teleostei</taxon>
        <taxon>Protacanthopterygii</taxon>
        <taxon>Esociformes</taxon>
        <taxon>Umbridae</taxon>
        <taxon>Dallia</taxon>
    </lineage>
</organism>
<reference evidence="1" key="1">
    <citation type="submission" date="2021-05" db="EMBL/GenBank/DDBJ databases">
        <authorList>
            <person name="Pan Q."/>
            <person name="Jouanno E."/>
            <person name="Zahm M."/>
            <person name="Klopp C."/>
            <person name="Cabau C."/>
            <person name="Louis A."/>
            <person name="Berthelot C."/>
            <person name="Parey E."/>
            <person name="Roest Crollius H."/>
            <person name="Montfort J."/>
            <person name="Robinson-Rechavi M."/>
            <person name="Bouchez O."/>
            <person name="Lampietro C."/>
            <person name="Lopez Roques C."/>
            <person name="Donnadieu C."/>
            <person name="Postlethwait J."/>
            <person name="Bobe J."/>
            <person name="Dillon D."/>
            <person name="Chandos A."/>
            <person name="von Hippel F."/>
            <person name="Guiguen Y."/>
        </authorList>
    </citation>
    <scope>NUCLEOTIDE SEQUENCE</scope>
    <source>
        <strain evidence="1">YG-Jan2019</strain>
    </source>
</reference>
<protein>
    <submittedName>
        <fullName evidence="1">Uncharacterized protein</fullName>
    </submittedName>
</protein>
<accession>A0ACC2FRD0</accession>
<comment type="caution">
    <text evidence="1">The sequence shown here is derived from an EMBL/GenBank/DDBJ whole genome shotgun (WGS) entry which is preliminary data.</text>
</comment>
<name>A0ACC2FRD0_DALPE</name>
<dbReference type="EMBL" id="CM055750">
    <property type="protein sequence ID" value="KAJ7993929.1"/>
    <property type="molecule type" value="Genomic_DNA"/>
</dbReference>
<dbReference type="Proteomes" id="UP001157502">
    <property type="component" value="Chromosome 23"/>
</dbReference>
<proteinExistence type="predicted"/>